<protein>
    <submittedName>
        <fullName evidence="2">Transposase</fullName>
    </submittedName>
</protein>
<feature type="domain" description="Transposase TnpC homeodomain" evidence="1">
    <location>
        <begin position="35"/>
        <end position="73"/>
    </location>
</feature>
<evidence type="ECO:0000313" key="2">
    <source>
        <dbReference type="EMBL" id="MBL6082832.1"/>
    </source>
</evidence>
<dbReference type="Pfam" id="PF13007">
    <property type="entry name" value="LZ_Tnp_IS66"/>
    <property type="match status" value="1"/>
</dbReference>
<gene>
    <name evidence="2" type="ORF">JMJ56_33365</name>
</gene>
<evidence type="ECO:0000313" key="3">
    <source>
        <dbReference type="Proteomes" id="UP000660885"/>
    </source>
</evidence>
<comment type="caution">
    <text evidence="2">The sequence shown here is derived from an EMBL/GenBank/DDBJ whole genome shotgun (WGS) entry which is preliminary data.</text>
</comment>
<sequence>MELDPASLPDDVEALRAIVLAQRAELTGQRDLIARLRLQLARLRRMQFGRSSERLSREANQLELALEELVADAPAPAVGLSRFHGHL</sequence>
<accession>A0ABS1UDR2</accession>
<evidence type="ECO:0000259" key="1">
    <source>
        <dbReference type="Pfam" id="PF13007"/>
    </source>
</evidence>
<keyword evidence="3" id="KW-1185">Reference proteome</keyword>
<dbReference type="Proteomes" id="UP000660885">
    <property type="component" value="Unassembled WGS sequence"/>
</dbReference>
<name>A0ABS1UDR2_9PROT</name>
<organism evidence="2 3">
    <name type="scientific">Belnapia arida</name>
    <dbReference type="NCBI Taxonomy" id="2804533"/>
    <lineage>
        <taxon>Bacteria</taxon>
        <taxon>Pseudomonadati</taxon>
        <taxon>Pseudomonadota</taxon>
        <taxon>Alphaproteobacteria</taxon>
        <taxon>Acetobacterales</taxon>
        <taxon>Roseomonadaceae</taxon>
        <taxon>Belnapia</taxon>
    </lineage>
</organism>
<dbReference type="EMBL" id="JAETWB010000194">
    <property type="protein sequence ID" value="MBL6082832.1"/>
    <property type="molecule type" value="Genomic_DNA"/>
</dbReference>
<reference evidence="2 3" key="1">
    <citation type="submission" date="2021-01" db="EMBL/GenBank/DDBJ databases">
        <title>Belnapia mucosa sp. nov. and Belnapia arida sp. nov., isolated from the Tabernas Desert (Almeria, Spain).</title>
        <authorList>
            <person name="Molina-Menor E."/>
            <person name="Vidal-Verdu A."/>
            <person name="Calonge A."/>
            <person name="Satari L."/>
            <person name="Pereto J."/>
            <person name="Porcar M."/>
        </authorList>
    </citation>
    <scope>NUCLEOTIDE SEQUENCE [LARGE SCALE GENOMIC DNA]</scope>
    <source>
        <strain evidence="2 3">T18</strain>
    </source>
</reference>
<dbReference type="InterPro" id="IPR024463">
    <property type="entry name" value="Transposase_TnpC_homeodom"/>
</dbReference>
<proteinExistence type="predicted"/>